<dbReference type="OrthoDB" id="2496395at2759"/>
<evidence type="ECO:0000256" key="1">
    <source>
        <dbReference type="SAM" id="MobiDB-lite"/>
    </source>
</evidence>
<feature type="region of interest" description="Disordered" evidence="1">
    <location>
        <begin position="173"/>
        <end position="195"/>
    </location>
</feature>
<protein>
    <submittedName>
        <fullName evidence="2">Uncharacterized protein</fullName>
    </submittedName>
</protein>
<evidence type="ECO:0000313" key="2">
    <source>
        <dbReference type="EMBL" id="ETW76137.1"/>
    </source>
</evidence>
<dbReference type="HOGENOM" id="CLU_1235170_0_0_1"/>
<dbReference type="AlphaFoldDB" id="W4JRD9"/>
<evidence type="ECO:0000313" key="3">
    <source>
        <dbReference type="Proteomes" id="UP000030671"/>
    </source>
</evidence>
<keyword evidence="3" id="KW-1185">Reference proteome</keyword>
<accession>W4JRD9</accession>
<name>W4JRD9_HETIT</name>
<dbReference type="RefSeq" id="XP_009552354.1">
    <property type="nucleotide sequence ID" value="XM_009554059.1"/>
</dbReference>
<proteinExistence type="predicted"/>
<organism evidence="2 3">
    <name type="scientific">Heterobasidion irregulare (strain TC 32-1)</name>
    <dbReference type="NCBI Taxonomy" id="747525"/>
    <lineage>
        <taxon>Eukaryota</taxon>
        <taxon>Fungi</taxon>
        <taxon>Dikarya</taxon>
        <taxon>Basidiomycota</taxon>
        <taxon>Agaricomycotina</taxon>
        <taxon>Agaricomycetes</taxon>
        <taxon>Russulales</taxon>
        <taxon>Bondarzewiaceae</taxon>
        <taxon>Heterobasidion</taxon>
        <taxon>Heterobasidion annosum species complex</taxon>
    </lineage>
</organism>
<dbReference type="STRING" id="747525.W4JRD9"/>
<gene>
    <name evidence="2" type="ORF">HETIRDRAFT_430510</name>
</gene>
<dbReference type="InParanoid" id="W4JRD9"/>
<dbReference type="EMBL" id="KI925465">
    <property type="protein sequence ID" value="ETW76137.1"/>
    <property type="molecule type" value="Genomic_DNA"/>
</dbReference>
<feature type="compositionally biased region" description="Low complexity" evidence="1">
    <location>
        <begin position="173"/>
        <end position="188"/>
    </location>
</feature>
<dbReference type="Proteomes" id="UP000030671">
    <property type="component" value="Unassembled WGS sequence"/>
</dbReference>
<dbReference type="KEGG" id="hir:HETIRDRAFT_430510"/>
<reference evidence="2 3" key="1">
    <citation type="journal article" date="2012" name="New Phytol.">
        <title>Insight into trade-off between wood decay and parasitism from the genome of a fungal forest pathogen.</title>
        <authorList>
            <person name="Olson A."/>
            <person name="Aerts A."/>
            <person name="Asiegbu F."/>
            <person name="Belbahri L."/>
            <person name="Bouzid O."/>
            <person name="Broberg A."/>
            <person name="Canback B."/>
            <person name="Coutinho P.M."/>
            <person name="Cullen D."/>
            <person name="Dalman K."/>
            <person name="Deflorio G."/>
            <person name="van Diepen L.T."/>
            <person name="Dunand C."/>
            <person name="Duplessis S."/>
            <person name="Durling M."/>
            <person name="Gonthier P."/>
            <person name="Grimwood J."/>
            <person name="Fossdal C.G."/>
            <person name="Hansson D."/>
            <person name="Henrissat B."/>
            <person name="Hietala A."/>
            <person name="Himmelstrand K."/>
            <person name="Hoffmeister D."/>
            <person name="Hogberg N."/>
            <person name="James T.Y."/>
            <person name="Karlsson M."/>
            <person name="Kohler A."/>
            <person name="Kues U."/>
            <person name="Lee Y.H."/>
            <person name="Lin Y.C."/>
            <person name="Lind M."/>
            <person name="Lindquist E."/>
            <person name="Lombard V."/>
            <person name="Lucas S."/>
            <person name="Lunden K."/>
            <person name="Morin E."/>
            <person name="Murat C."/>
            <person name="Park J."/>
            <person name="Raffaello T."/>
            <person name="Rouze P."/>
            <person name="Salamov A."/>
            <person name="Schmutz J."/>
            <person name="Solheim H."/>
            <person name="Stahlberg J."/>
            <person name="Velez H."/>
            <person name="de Vries R.P."/>
            <person name="Wiebenga A."/>
            <person name="Woodward S."/>
            <person name="Yakovlev I."/>
            <person name="Garbelotto M."/>
            <person name="Martin F."/>
            <person name="Grigoriev I.V."/>
            <person name="Stenlid J."/>
        </authorList>
    </citation>
    <scope>NUCLEOTIDE SEQUENCE [LARGE SCALE GENOMIC DNA]</scope>
    <source>
        <strain evidence="2 3">TC 32-1</strain>
    </source>
</reference>
<sequence length="224" mass="24662">MLYLREFLDAIKAGDSGCIVNILKEHLNFWIKVSIPILILSLSTSFIGNKDYYQAHRSGALTLGAKQGNCHTILDVTNDTEELMGSLAHHAVYTEQQGCHLNEDEDGLVPDIISEGYMSLSWGGVTPLKEFNTMLTTLQHCCHVKPLVGAHNGLTLPMPNSIAAECISNDNTPAKDNTTADDTAAISDNNDDHYSIDVKDTDVEYEEPEFENFEGQDLSENLSD</sequence>
<dbReference type="GeneID" id="20674454"/>